<dbReference type="Gene3D" id="2.30.30.760">
    <property type="match status" value="1"/>
</dbReference>
<evidence type="ECO:0000256" key="4">
    <source>
        <dbReference type="ARBA" id="ARBA00022729"/>
    </source>
</evidence>
<evidence type="ECO:0000256" key="8">
    <source>
        <dbReference type="SAM" id="MobiDB-lite"/>
    </source>
</evidence>
<feature type="compositionally biased region" description="Polar residues" evidence="8">
    <location>
        <begin position="1"/>
        <end position="10"/>
    </location>
</feature>
<keyword evidence="7" id="KW-1005">Bacterial flagellum biogenesis</keyword>
<evidence type="ECO:0000313" key="11">
    <source>
        <dbReference type="Proteomes" id="UP000295543"/>
    </source>
</evidence>
<evidence type="ECO:0000256" key="6">
    <source>
        <dbReference type="ARBA" id="ARBA00025643"/>
    </source>
</evidence>
<sequence>MTAGRLTSATCPRHTPCTSPRMDTPRARFLTACLPALLLAAPFALAQQSPPAPQPLDTIRAAALQAVGGHDATGEARLDSRLRLAACSQPLEAVATGPRIAQVRCGDTPGWRLYVPVTLRREADVVVVTGPVRAGEPIDPARLSVQRREVGQLDGAVFSDPAELAGRIPARSLGAGDVLTGNDVQAGQPVKRGDPVVLVSRAGGVEVRQPGIAMGAARVGERVAVQNAGSSKVVRGRLTPETGVVEVVL</sequence>
<gene>
    <name evidence="10" type="primary">flgA</name>
    <name evidence="10" type="ORF">E2F49_09195</name>
</gene>
<comment type="function">
    <text evidence="6 7">Involved in the assembly process of the P-ring formation. It may associate with FlgF on the rod constituting a structure essential for the P-ring assembly or may act as a modulator protein for the P-ring assembly.</text>
</comment>
<dbReference type="InterPro" id="IPR039246">
    <property type="entry name" value="Flagellar_FlgA"/>
</dbReference>
<feature type="region of interest" description="Disordered" evidence="8">
    <location>
        <begin position="1"/>
        <end position="22"/>
    </location>
</feature>
<dbReference type="GO" id="GO:0042597">
    <property type="term" value="C:periplasmic space"/>
    <property type="evidence" value="ECO:0007669"/>
    <property type="project" value="UniProtKB-SubCell"/>
</dbReference>
<dbReference type="OrthoDB" id="1669037at2"/>
<keyword evidence="10" id="KW-0969">Cilium</keyword>
<feature type="chain" id="PRO_5020980165" description="Flagella basal body P-ring formation protein FlgA" evidence="7">
    <location>
        <begin position="47"/>
        <end position="249"/>
    </location>
</feature>
<keyword evidence="10" id="KW-0966">Cell projection</keyword>
<evidence type="ECO:0000256" key="3">
    <source>
        <dbReference type="ARBA" id="ARBA00014754"/>
    </source>
</evidence>
<proteinExistence type="inferred from homology"/>
<dbReference type="Proteomes" id="UP000295543">
    <property type="component" value="Unassembled WGS sequence"/>
</dbReference>
<keyword evidence="10" id="KW-0282">Flagellum</keyword>
<feature type="signal peptide" evidence="7">
    <location>
        <begin position="1"/>
        <end position="46"/>
    </location>
</feature>
<dbReference type="InterPro" id="IPR017585">
    <property type="entry name" value="SAF_FlgA"/>
</dbReference>
<dbReference type="CDD" id="cd11614">
    <property type="entry name" value="SAF_CpaB_FlgA_like"/>
    <property type="match status" value="1"/>
</dbReference>
<evidence type="ECO:0000313" key="10">
    <source>
        <dbReference type="EMBL" id="TDK31610.1"/>
    </source>
</evidence>
<keyword evidence="4 7" id="KW-0732">Signal</keyword>
<evidence type="ECO:0000256" key="1">
    <source>
        <dbReference type="ARBA" id="ARBA00004418"/>
    </source>
</evidence>
<feature type="domain" description="SAF" evidence="9">
    <location>
        <begin position="123"/>
        <end position="185"/>
    </location>
</feature>
<evidence type="ECO:0000256" key="5">
    <source>
        <dbReference type="ARBA" id="ARBA00022764"/>
    </source>
</evidence>
<dbReference type="PANTHER" id="PTHR36307">
    <property type="entry name" value="FLAGELLA BASAL BODY P-RING FORMATION PROTEIN FLGA"/>
    <property type="match status" value="1"/>
</dbReference>
<dbReference type="AlphaFoldDB" id="A0A4R5UAR5"/>
<dbReference type="InterPro" id="IPR013974">
    <property type="entry name" value="SAF"/>
</dbReference>
<dbReference type="Gene3D" id="3.90.1210.10">
    <property type="entry name" value="Antifreeze-like/N-acetylneuraminic acid synthase C-terminal domain"/>
    <property type="match status" value="1"/>
</dbReference>
<comment type="caution">
    <text evidence="10">The sequence shown here is derived from an EMBL/GenBank/DDBJ whole genome shotgun (WGS) entry which is preliminary data.</text>
</comment>
<protein>
    <recommendedName>
        <fullName evidence="3 7">Flagella basal body P-ring formation protein FlgA</fullName>
    </recommendedName>
</protein>
<evidence type="ECO:0000256" key="2">
    <source>
        <dbReference type="ARBA" id="ARBA00010474"/>
    </source>
</evidence>
<comment type="similarity">
    <text evidence="2 7">Belongs to the FlgA family.</text>
</comment>
<evidence type="ECO:0000256" key="7">
    <source>
        <dbReference type="RuleBase" id="RU362063"/>
    </source>
</evidence>
<keyword evidence="5 7" id="KW-0574">Periplasm</keyword>
<comment type="subcellular location">
    <subcellularLocation>
        <location evidence="1 7">Periplasm</location>
    </subcellularLocation>
</comment>
<accession>A0A4R5UAR5</accession>
<evidence type="ECO:0000259" key="9">
    <source>
        <dbReference type="SMART" id="SM00858"/>
    </source>
</evidence>
<organism evidence="10 11">
    <name type="scientific">Luteimonas terrae</name>
    <dbReference type="NCBI Taxonomy" id="1530191"/>
    <lineage>
        <taxon>Bacteria</taxon>
        <taxon>Pseudomonadati</taxon>
        <taxon>Pseudomonadota</taxon>
        <taxon>Gammaproteobacteria</taxon>
        <taxon>Lysobacterales</taxon>
        <taxon>Lysobacteraceae</taxon>
        <taxon>Luteimonas</taxon>
    </lineage>
</organism>
<dbReference type="NCBIfam" id="TIGR03170">
    <property type="entry name" value="flgA_cterm"/>
    <property type="match status" value="1"/>
</dbReference>
<dbReference type="PANTHER" id="PTHR36307:SF1">
    <property type="entry name" value="FLAGELLA BASAL BODY P-RING FORMATION PROTEIN FLGA"/>
    <property type="match status" value="1"/>
</dbReference>
<dbReference type="EMBL" id="SMTG01000003">
    <property type="protein sequence ID" value="TDK31610.1"/>
    <property type="molecule type" value="Genomic_DNA"/>
</dbReference>
<keyword evidence="11" id="KW-1185">Reference proteome</keyword>
<reference evidence="10 11" key="1">
    <citation type="submission" date="2019-03" db="EMBL/GenBank/DDBJ databases">
        <title>Luteimonas zhaokaii sp.nov., isolated from the rectal contents of Plateau pika in Yushu, Qinghai Province, China.</title>
        <authorList>
            <person name="Zhang G."/>
        </authorList>
    </citation>
    <scope>NUCLEOTIDE SEQUENCE [LARGE SCALE GENOMIC DNA]</scope>
    <source>
        <strain evidence="10 11">THG-MD21</strain>
    </source>
</reference>
<name>A0A4R5UAR5_9GAMM</name>
<dbReference type="Pfam" id="PF13144">
    <property type="entry name" value="ChapFlgA"/>
    <property type="match status" value="1"/>
</dbReference>
<dbReference type="GO" id="GO:0044780">
    <property type="term" value="P:bacterial-type flagellum assembly"/>
    <property type="evidence" value="ECO:0007669"/>
    <property type="project" value="InterPro"/>
</dbReference>
<dbReference type="SMART" id="SM00858">
    <property type="entry name" value="SAF"/>
    <property type="match status" value="1"/>
</dbReference>